<sequence length="184" mass="19680">MKKATLLGGVLILALGGASLASAAGMQHGKGPGGMRGMPNTDMLFEQLDANSDGQITKEEVENAPKLRFEAADTDGDGFLSDAELKAAAEKRDAARAALRDDRIAKMIERLDADKDGKLSMEEMEARGEGRKGKGKGDRALRLFEHADANNDGVLTKEEVETAMANMGNRKGFGKRHGHGRGHY</sequence>
<dbReference type="PROSITE" id="PS50222">
    <property type="entry name" value="EF_HAND_2"/>
    <property type="match status" value="3"/>
</dbReference>
<dbReference type="InterPro" id="IPR002048">
    <property type="entry name" value="EF_hand_dom"/>
</dbReference>
<keyword evidence="2" id="KW-0677">Repeat</keyword>
<keyword evidence="3" id="KW-0732">Signal</keyword>
<evidence type="ECO:0000256" key="3">
    <source>
        <dbReference type="SAM" id="SignalP"/>
    </source>
</evidence>
<dbReference type="PANTHER" id="PTHR10827:SF98">
    <property type="entry name" value="45 KDA CALCIUM-BINDING PROTEIN"/>
    <property type="match status" value="1"/>
</dbReference>
<dbReference type="Gene3D" id="1.10.238.10">
    <property type="entry name" value="EF-hand"/>
    <property type="match status" value="2"/>
</dbReference>
<dbReference type="EMBL" id="FXXP01000002">
    <property type="protein sequence ID" value="SMX29379.1"/>
    <property type="molecule type" value="Genomic_DNA"/>
</dbReference>
<evidence type="ECO:0000256" key="2">
    <source>
        <dbReference type="ARBA" id="ARBA00022737"/>
    </source>
</evidence>
<accession>A0A238JFF6</accession>
<feature type="chain" id="PRO_5012940941" evidence="3">
    <location>
        <begin position="24"/>
        <end position="184"/>
    </location>
</feature>
<feature type="signal peptide" evidence="3">
    <location>
        <begin position="1"/>
        <end position="23"/>
    </location>
</feature>
<organism evidence="5 6">
    <name type="scientific">Pelagimonas phthalicica</name>
    <dbReference type="NCBI Taxonomy" id="1037362"/>
    <lineage>
        <taxon>Bacteria</taxon>
        <taxon>Pseudomonadati</taxon>
        <taxon>Pseudomonadota</taxon>
        <taxon>Alphaproteobacteria</taxon>
        <taxon>Rhodobacterales</taxon>
        <taxon>Roseobacteraceae</taxon>
        <taxon>Pelagimonas</taxon>
    </lineage>
</organism>
<dbReference type="InterPro" id="IPR011992">
    <property type="entry name" value="EF-hand-dom_pair"/>
</dbReference>
<dbReference type="PROSITE" id="PS00018">
    <property type="entry name" value="EF_HAND_1"/>
    <property type="match status" value="3"/>
</dbReference>
<protein>
    <submittedName>
        <fullName evidence="5">EF hand</fullName>
    </submittedName>
</protein>
<dbReference type="Pfam" id="PF13202">
    <property type="entry name" value="EF-hand_5"/>
    <property type="match status" value="2"/>
</dbReference>
<dbReference type="InterPro" id="IPR018247">
    <property type="entry name" value="EF_Hand_1_Ca_BS"/>
</dbReference>
<dbReference type="PANTHER" id="PTHR10827">
    <property type="entry name" value="RETICULOCALBIN"/>
    <property type="match status" value="1"/>
</dbReference>
<keyword evidence="6" id="KW-1185">Reference proteome</keyword>
<dbReference type="RefSeq" id="WP_099247339.1">
    <property type="nucleotide sequence ID" value="NZ_FXXP01000002.1"/>
</dbReference>
<reference evidence="6" key="1">
    <citation type="submission" date="2017-05" db="EMBL/GenBank/DDBJ databases">
        <authorList>
            <person name="Rodrigo-Torres L."/>
            <person name="Arahal R. D."/>
            <person name="Lucena T."/>
        </authorList>
    </citation>
    <scope>NUCLEOTIDE SEQUENCE [LARGE SCALE GENOMIC DNA]</scope>
    <source>
        <strain evidence="6">CECT 8649</strain>
    </source>
</reference>
<evidence type="ECO:0000313" key="6">
    <source>
        <dbReference type="Proteomes" id="UP000225972"/>
    </source>
</evidence>
<dbReference type="GO" id="GO:0005509">
    <property type="term" value="F:calcium ion binding"/>
    <property type="evidence" value="ECO:0007669"/>
    <property type="project" value="InterPro"/>
</dbReference>
<dbReference type="OrthoDB" id="5470953at2"/>
<evidence type="ECO:0000259" key="4">
    <source>
        <dbReference type="PROSITE" id="PS50222"/>
    </source>
</evidence>
<dbReference type="SMART" id="SM00054">
    <property type="entry name" value="EFh"/>
    <property type="match status" value="4"/>
</dbReference>
<dbReference type="Pfam" id="PF13499">
    <property type="entry name" value="EF-hand_7"/>
    <property type="match status" value="1"/>
</dbReference>
<proteinExistence type="predicted"/>
<dbReference type="Proteomes" id="UP000225972">
    <property type="component" value="Unassembled WGS sequence"/>
</dbReference>
<dbReference type="SUPFAM" id="SSF47473">
    <property type="entry name" value="EF-hand"/>
    <property type="match status" value="1"/>
</dbReference>
<gene>
    <name evidence="5" type="ORF">TRP8649_03513</name>
</gene>
<feature type="domain" description="EF-hand" evidence="4">
    <location>
        <begin position="135"/>
        <end position="170"/>
    </location>
</feature>
<feature type="domain" description="EF-hand" evidence="4">
    <location>
        <begin position="99"/>
        <end position="134"/>
    </location>
</feature>
<name>A0A238JFF6_9RHOB</name>
<evidence type="ECO:0000313" key="5">
    <source>
        <dbReference type="EMBL" id="SMX29379.1"/>
    </source>
</evidence>
<evidence type="ECO:0000256" key="1">
    <source>
        <dbReference type="ARBA" id="ARBA00022723"/>
    </source>
</evidence>
<keyword evidence="1" id="KW-0479">Metal-binding</keyword>
<dbReference type="AlphaFoldDB" id="A0A238JFF6"/>
<feature type="domain" description="EF-hand" evidence="4">
    <location>
        <begin position="60"/>
        <end position="95"/>
    </location>
</feature>